<evidence type="ECO:0000256" key="8">
    <source>
        <dbReference type="NCBIfam" id="TIGR00188"/>
    </source>
</evidence>
<dbReference type="GO" id="GO:0000049">
    <property type="term" value="F:tRNA binding"/>
    <property type="evidence" value="ECO:0007669"/>
    <property type="project" value="UniProtKB-UniRule"/>
</dbReference>
<proteinExistence type="inferred from homology"/>
<evidence type="ECO:0000256" key="4">
    <source>
        <dbReference type="ARBA" id="ARBA00022759"/>
    </source>
</evidence>
<protein>
    <recommendedName>
        <fullName evidence="7 8">Ribonuclease P protein component</fullName>
        <shortName evidence="7">RNase P protein</shortName>
        <shortName evidence="7">RNaseP protein</shortName>
        <ecNumber evidence="7 8">3.1.26.5</ecNumber>
    </recommendedName>
    <alternativeName>
        <fullName evidence="7">Protein C5</fullName>
    </alternativeName>
</protein>
<dbReference type="GO" id="GO:0001682">
    <property type="term" value="P:tRNA 5'-leader removal"/>
    <property type="evidence" value="ECO:0007669"/>
    <property type="project" value="UniProtKB-UniRule"/>
</dbReference>
<dbReference type="RefSeq" id="WP_282199060.1">
    <property type="nucleotide sequence ID" value="NZ_BOQE01000001.1"/>
</dbReference>
<dbReference type="AlphaFoldDB" id="A0AAV4LE19"/>
<dbReference type="EC" id="3.1.26.5" evidence="7 8"/>
<dbReference type="InterPro" id="IPR020568">
    <property type="entry name" value="Ribosomal_Su5_D2-typ_SF"/>
</dbReference>
<keyword evidence="3 7" id="KW-0540">Nuclease</keyword>
<reference evidence="9" key="1">
    <citation type="journal article" date="2023" name="Int. J. Syst. Evol. Microbiol.">
        <title>Collibacillus ludicampi gen. nov., sp. nov., a new soil bacterium of the family Alicyclobacillaceae.</title>
        <authorList>
            <person name="Jojima T."/>
            <person name="Ioku Y."/>
            <person name="Fukuta Y."/>
            <person name="Shirasaka N."/>
            <person name="Matsumura Y."/>
            <person name="Mori M."/>
        </authorList>
    </citation>
    <scope>NUCLEOTIDE SEQUENCE</scope>
    <source>
        <strain evidence="9">TP075</strain>
    </source>
</reference>
<evidence type="ECO:0000256" key="5">
    <source>
        <dbReference type="ARBA" id="ARBA00022801"/>
    </source>
</evidence>
<evidence type="ECO:0000256" key="2">
    <source>
        <dbReference type="ARBA" id="ARBA00022694"/>
    </source>
</evidence>
<evidence type="ECO:0000256" key="6">
    <source>
        <dbReference type="ARBA" id="ARBA00022884"/>
    </source>
</evidence>
<comment type="caution">
    <text evidence="9">The sequence shown here is derived from an EMBL/GenBank/DDBJ whole genome shotgun (WGS) entry which is preliminary data.</text>
</comment>
<dbReference type="PANTHER" id="PTHR33992">
    <property type="entry name" value="RIBONUCLEASE P PROTEIN COMPONENT"/>
    <property type="match status" value="1"/>
</dbReference>
<dbReference type="HAMAP" id="MF_00227">
    <property type="entry name" value="RNase_P"/>
    <property type="match status" value="1"/>
</dbReference>
<comment type="similarity">
    <text evidence="7">Belongs to the RnpA family.</text>
</comment>
<dbReference type="InterPro" id="IPR014721">
    <property type="entry name" value="Ribsml_uS5_D2-typ_fold_subgr"/>
</dbReference>
<dbReference type="PROSITE" id="PS00648">
    <property type="entry name" value="RIBONUCLEASE_P"/>
    <property type="match status" value="1"/>
</dbReference>
<comment type="function">
    <text evidence="1 7">RNaseP catalyzes the removal of the 5'-leader sequence from pre-tRNA to produce the mature 5'-terminus. It can also cleave other RNA substrates such as 4.5S RNA. The protein component plays an auxiliary but essential role in vivo by binding to the 5'-leader sequence and broadening the substrate specificity of the ribozyme.</text>
</comment>
<dbReference type="SUPFAM" id="SSF54211">
    <property type="entry name" value="Ribosomal protein S5 domain 2-like"/>
    <property type="match status" value="1"/>
</dbReference>
<keyword evidence="2 7" id="KW-0819">tRNA processing</keyword>
<evidence type="ECO:0000313" key="9">
    <source>
        <dbReference type="EMBL" id="GIM45898.1"/>
    </source>
</evidence>
<comment type="subunit">
    <text evidence="7">Consists of a catalytic RNA component (M1 or rnpB) and a protein subunit.</text>
</comment>
<sequence>MKKIHRLKDSKDFQKVFQQGRSCANRYLVLYYRYNNEGNTYRVGFSVSKKVGNAVVRNRVKRLLREIFRLEGEAIEESIDFVVVARPLAADLTYEEMKKSLVHVLKKSGVIKKGAITKKDGADD</sequence>
<dbReference type="EMBL" id="BOQE01000001">
    <property type="protein sequence ID" value="GIM45898.1"/>
    <property type="molecule type" value="Genomic_DNA"/>
</dbReference>
<accession>A0AAV4LE19</accession>
<evidence type="ECO:0000256" key="3">
    <source>
        <dbReference type="ARBA" id="ARBA00022722"/>
    </source>
</evidence>
<name>A0AAV4LE19_9BACL</name>
<comment type="catalytic activity">
    <reaction evidence="7">
        <text>Endonucleolytic cleavage of RNA, removing 5'-extranucleotides from tRNA precursor.</text>
        <dbReference type="EC" id="3.1.26.5"/>
    </reaction>
</comment>
<evidence type="ECO:0000256" key="1">
    <source>
        <dbReference type="ARBA" id="ARBA00002663"/>
    </source>
</evidence>
<keyword evidence="6 7" id="KW-0694">RNA-binding</keyword>
<dbReference type="GO" id="GO:0042781">
    <property type="term" value="F:3'-tRNA processing endoribonuclease activity"/>
    <property type="evidence" value="ECO:0007669"/>
    <property type="project" value="TreeGrafter"/>
</dbReference>
<dbReference type="GO" id="GO:0004526">
    <property type="term" value="F:ribonuclease P activity"/>
    <property type="evidence" value="ECO:0007669"/>
    <property type="project" value="UniProtKB-UniRule"/>
</dbReference>
<dbReference type="InterPro" id="IPR020539">
    <property type="entry name" value="RNase_P_CS"/>
</dbReference>
<organism evidence="9 10">
    <name type="scientific">Collibacillus ludicampi</name>
    <dbReference type="NCBI Taxonomy" id="2771369"/>
    <lineage>
        <taxon>Bacteria</taxon>
        <taxon>Bacillati</taxon>
        <taxon>Bacillota</taxon>
        <taxon>Bacilli</taxon>
        <taxon>Bacillales</taxon>
        <taxon>Alicyclobacillaceae</taxon>
        <taxon>Collibacillus</taxon>
    </lineage>
</organism>
<dbReference type="PANTHER" id="PTHR33992:SF1">
    <property type="entry name" value="RIBONUCLEASE P PROTEIN COMPONENT"/>
    <property type="match status" value="1"/>
</dbReference>
<dbReference type="Proteomes" id="UP001057291">
    <property type="component" value="Unassembled WGS sequence"/>
</dbReference>
<dbReference type="Gene3D" id="3.30.230.10">
    <property type="match status" value="1"/>
</dbReference>
<dbReference type="FunFam" id="3.30.230.10:FF:000021">
    <property type="entry name" value="Ribonuclease P protein component"/>
    <property type="match status" value="1"/>
</dbReference>
<dbReference type="InterPro" id="IPR000100">
    <property type="entry name" value="RNase_P"/>
</dbReference>
<keyword evidence="4 7" id="KW-0255">Endonuclease</keyword>
<evidence type="ECO:0000313" key="10">
    <source>
        <dbReference type="Proteomes" id="UP001057291"/>
    </source>
</evidence>
<keyword evidence="5 7" id="KW-0378">Hydrolase</keyword>
<evidence type="ECO:0000256" key="7">
    <source>
        <dbReference type="HAMAP-Rule" id="MF_00227"/>
    </source>
</evidence>
<dbReference type="GO" id="GO:0030677">
    <property type="term" value="C:ribonuclease P complex"/>
    <property type="evidence" value="ECO:0007669"/>
    <property type="project" value="TreeGrafter"/>
</dbReference>
<dbReference type="Pfam" id="PF00825">
    <property type="entry name" value="Ribonuclease_P"/>
    <property type="match status" value="1"/>
</dbReference>
<gene>
    <name evidence="7 9" type="primary">rnpA</name>
    <name evidence="9" type="ORF">DNHGIG_14470</name>
</gene>
<keyword evidence="10" id="KW-1185">Reference proteome</keyword>
<dbReference type="NCBIfam" id="TIGR00188">
    <property type="entry name" value="rnpA"/>
    <property type="match status" value="1"/>
</dbReference>